<sequence>MSDITDEEIIELLRQGWGSKRLKSQHGVGWYRFKRLKLELARKGWSPEHDLTREIPDGWKLKGVSDMRTNPEGKPIWYKFSEDRERQHEMMLAAIQGMASELPRVAHRPAPGDTRRELMACYPIGDLHCGMLSWPAETGEDWNLELTERIQCGAMAELVARAPACHHATIVNLGDWLHADNMEGVTSRSGHSLDLDGRYAKMISVGVKVMRQCIESALEKHAEVRVLNIVGNHDDTGALFLAVCLSHVYEDEPRVYVDTSPEPAMYFRHGKTFVGCHHGHSIKPDKLPGVMATDRPQDWGETEHRYWWVGHVHHQSVKDYAGVTVESFRTLAAKDAYATWGGYRSPRDMKCIVLHDEHGEVARHTVNPRMIDIPQGA</sequence>
<dbReference type="SUPFAM" id="SSF56300">
    <property type="entry name" value="Metallo-dependent phosphatases"/>
    <property type="match status" value="1"/>
</dbReference>
<dbReference type="RefSeq" id="WP_346064127.1">
    <property type="nucleotide sequence ID" value="NZ_BAAADR010000045.1"/>
</dbReference>
<gene>
    <name evidence="1" type="ORF">ACFQH5_20335</name>
</gene>
<reference evidence="2" key="1">
    <citation type="journal article" date="2019" name="Int. J. Syst. Evol. Microbiol.">
        <title>The Global Catalogue of Microorganisms (GCM) 10K type strain sequencing project: providing services to taxonomists for standard genome sequencing and annotation.</title>
        <authorList>
            <consortium name="The Broad Institute Genomics Platform"/>
            <consortium name="The Broad Institute Genome Sequencing Center for Infectious Disease"/>
            <person name="Wu L."/>
            <person name="Ma J."/>
        </authorList>
    </citation>
    <scope>NUCLEOTIDE SEQUENCE [LARGE SCALE GENOMIC DNA]</scope>
    <source>
        <strain evidence="2">CGMCC 1.13666</strain>
    </source>
</reference>
<name>A0ABW2F0X8_9GAMM</name>
<dbReference type="InterPro" id="IPR029052">
    <property type="entry name" value="Metallo-depent_PP-like"/>
</dbReference>
<accession>A0ABW2F0X8</accession>
<proteinExistence type="predicted"/>
<evidence type="ECO:0000313" key="1">
    <source>
        <dbReference type="EMBL" id="MFC7091895.1"/>
    </source>
</evidence>
<keyword evidence="2" id="KW-1185">Reference proteome</keyword>
<organism evidence="1 2">
    <name type="scientific">Halomonas salifodinae</name>
    <dbReference type="NCBI Taxonomy" id="438745"/>
    <lineage>
        <taxon>Bacteria</taxon>
        <taxon>Pseudomonadati</taxon>
        <taxon>Pseudomonadota</taxon>
        <taxon>Gammaproteobacteria</taxon>
        <taxon>Oceanospirillales</taxon>
        <taxon>Halomonadaceae</taxon>
        <taxon>Halomonas</taxon>
    </lineage>
</organism>
<protein>
    <recommendedName>
        <fullName evidence="3">Oxidoreductase</fullName>
    </recommendedName>
</protein>
<evidence type="ECO:0000313" key="2">
    <source>
        <dbReference type="Proteomes" id="UP001596411"/>
    </source>
</evidence>
<dbReference type="EMBL" id="JBHSZP010000049">
    <property type="protein sequence ID" value="MFC7091895.1"/>
    <property type="molecule type" value="Genomic_DNA"/>
</dbReference>
<comment type="caution">
    <text evidence="1">The sequence shown here is derived from an EMBL/GenBank/DDBJ whole genome shotgun (WGS) entry which is preliminary data.</text>
</comment>
<evidence type="ECO:0008006" key="3">
    <source>
        <dbReference type="Google" id="ProtNLM"/>
    </source>
</evidence>
<dbReference type="Proteomes" id="UP001596411">
    <property type="component" value="Unassembled WGS sequence"/>
</dbReference>